<evidence type="ECO:0000313" key="6">
    <source>
        <dbReference type="Proteomes" id="UP000292583"/>
    </source>
</evidence>
<dbReference type="InterPro" id="IPR051158">
    <property type="entry name" value="Metallophosphoesterase_sf"/>
</dbReference>
<feature type="transmembrane region" description="Helical" evidence="3">
    <location>
        <begin position="107"/>
        <end position="128"/>
    </location>
</feature>
<dbReference type="Proteomes" id="UP000292583">
    <property type="component" value="Unassembled WGS sequence"/>
</dbReference>
<accession>A0A4Q9JV34</accession>
<evidence type="ECO:0000256" key="1">
    <source>
        <dbReference type="ARBA" id="ARBA00022723"/>
    </source>
</evidence>
<dbReference type="GO" id="GO:0009245">
    <property type="term" value="P:lipid A biosynthetic process"/>
    <property type="evidence" value="ECO:0007669"/>
    <property type="project" value="TreeGrafter"/>
</dbReference>
<feature type="transmembrane region" description="Helical" evidence="3">
    <location>
        <begin position="75"/>
        <end position="95"/>
    </location>
</feature>
<keyword evidence="3" id="KW-1133">Transmembrane helix</keyword>
<dbReference type="AlphaFoldDB" id="A0A4Q9JV34"/>
<organism evidence="5 6">
    <name type="scientific">Campylobacter novaezeelandiae</name>
    <dbReference type="NCBI Taxonomy" id="2267891"/>
    <lineage>
        <taxon>Bacteria</taxon>
        <taxon>Pseudomonadati</taxon>
        <taxon>Campylobacterota</taxon>
        <taxon>Epsilonproteobacteria</taxon>
        <taxon>Campylobacterales</taxon>
        <taxon>Campylobacteraceae</taxon>
        <taxon>Campylobacter</taxon>
    </lineage>
</organism>
<dbReference type="RefSeq" id="WP_131186536.1">
    <property type="nucleotide sequence ID" value="NZ_QPGR01000005.1"/>
</dbReference>
<keyword evidence="2" id="KW-0378">Hydrolase</keyword>
<comment type="caution">
    <text evidence="5">The sequence shown here is derived from an EMBL/GenBank/DDBJ whole genome shotgun (WGS) entry which is preliminary data.</text>
</comment>
<feature type="domain" description="Calcineurin-like phosphoesterase" evidence="4">
    <location>
        <begin position="151"/>
        <end position="315"/>
    </location>
</feature>
<proteinExistence type="predicted"/>
<dbReference type="CDD" id="cd07385">
    <property type="entry name" value="MPP_YkuE_C"/>
    <property type="match status" value="1"/>
</dbReference>
<dbReference type="Pfam" id="PF00149">
    <property type="entry name" value="Metallophos"/>
    <property type="match status" value="1"/>
</dbReference>
<feature type="transmembrane region" description="Helical" evidence="3">
    <location>
        <begin position="34"/>
        <end position="55"/>
    </location>
</feature>
<dbReference type="PANTHER" id="PTHR31302:SF31">
    <property type="entry name" value="PHOSPHODIESTERASE YAEI"/>
    <property type="match status" value="1"/>
</dbReference>
<keyword evidence="3" id="KW-0472">Membrane</keyword>
<dbReference type="OrthoDB" id="9780884at2"/>
<evidence type="ECO:0000259" key="4">
    <source>
        <dbReference type="Pfam" id="PF00149"/>
    </source>
</evidence>
<dbReference type="GO" id="GO:0016020">
    <property type="term" value="C:membrane"/>
    <property type="evidence" value="ECO:0007669"/>
    <property type="project" value="GOC"/>
</dbReference>
<evidence type="ECO:0000313" key="5">
    <source>
        <dbReference type="EMBL" id="TBR81438.1"/>
    </source>
</evidence>
<protein>
    <submittedName>
        <fullName evidence="5">Metallophosphoesterase</fullName>
    </submittedName>
</protein>
<keyword evidence="6" id="KW-1185">Reference proteome</keyword>
<evidence type="ECO:0000256" key="3">
    <source>
        <dbReference type="SAM" id="Phobius"/>
    </source>
</evidence>
<dbReference type="PANTHER" id="PTHR31302">
    <property type="entry name" value="TRANSMEMBRANE PROTEIN WITH METALLOPHOSPHOESTERASE DOMAIN-RELATED"/>
    <property type="match status" value="1"/>
</dbReference>
<dbReference type="GO" id="GO:0046872">
    <property type="term" value="F:metal ion binding"/>
    <property type="evidence" value="ECO:0007669"/>
    <property type="project" value="UniProtKB-KW"/>
</dbReference>
<reference evidence="5 6" key="1">
    <citation type="submission" date="2018-07" db="EMBL/GenBank/DDBJ databases">
        <title>Campylobacter zealandensis sp. nov., isolated from birds and water in New Zealand.</title>
        <authorList>
            <person name="Wilkinson D.A."/>
            <person name="Biggs P.J."/>
            <person name="French N.P."/>
            <person name="Midwinter A.C."/>
        </authorList>
    </citation>
    <scope>NUCLEOTIDE SEQUENCE [LARGE SCALE GENOMIC DNA]</scope>
    <source>
        <strain evidence="5 6">B423b</strain>
    </source>
</reference>
<sequence length="374" mass="43351">MLAFIFFFTILFIFALANVYIYKRLITRISFFKYLYNFFKYFFILLYISQAFFFLLRKEDFLTDKVYEILALSFAPSYCFFFITLFLDFIKFICIFSGKNYSIPYRFLRIIFEIFILVLGGFLTYISINNALKIPNVKKEQIYIDNLKQDLKIAMLTDIHLGKNLHKDFLEKLIIKTNALNPDLIVIVGDLVDTNVEHLKDYIGILNEFKSKFGTFYVLGNHEYYHNVNEVLQLLNENTNMHILLNKNIDLGVINIAGIGDLMGLRQGVYGPDLDKVQKDLSKNKPSILLSHQPKTVLLYNVNDFDLILSGHTHAGQIFPFGVIVKLNQGFLHGLYHLNEKTKLYVSSGAGFWGPSLRVFAPSEIVLLELKGKR</sequence>
<dbReference type="EMBL" id="QPGR01000005">
    <property type="protein sequence ID" value="TBR81438.1"/>
    <property type="molecule type" value="Genomic_DNA"/>
</dbReference>
<keyword evidence="3" id="KW-0812">Transmembrane</keyword>
<dbReference type="GO" id="GO:0008758">
    <property type="term" value="F:UDP-2,3-diacylglucosamine hydrolase activity"/>
    <property type="evidence" value="ECO:0007669"/>
    <property type="project" value="TreeGrafter"/>
</dbReference>
<dbReference type="SUPFAM" id="SSF56300">
    <property type="entry name" value="Metallo-dependent phosphatases"/>
    <property type="match status" value="1"/>
</dbReference>
<name>A0A4Q9JV34_9BACT</name>
<keyword evidence="1" id="KW-0479">Metal-binding</keyword>
<dbReference type="InterPro" id="IPR029052">
    <property type="entry name" value="Metallo-depent_PP-like"/>
</dbReference>
<gene>
    <name evidence="5" type="ORF">DU473_03610</name>
</gene>
<dbReference type="InterPro" id="IPR004843">
    <property type="entry name" value="Calcineurin-like_PHP"/>
</dbReference>
<feature type="transmembrane region" description="Helical" evidence="3">
    <location>
        <begin position="6"/>
        <end position="22"/>
    </location>
</feature>
<dbReference type="Gene3D" id="3.60.21.10">
    <property type="match status" value="1"/>
</dbReference>
<evidence type="ECO:0000256" key="2">
    <source>
        <dbReference type="ARBA" id="ARBA00022801"/>
    </source>
</evidence>